<sequence>MVGHEDRAVGQQRDLDRFAEACQGLINGVVDDLPQAVHQTAGVGRADVHRGAFADGLEPFEDEEVLRLVVTAGSRVQLAITTWWHGSKLTDQPASRTSLNDA</sequence>
<gene>
    <name evidence="1" type="ORF">SDC9_120832</name>
</gene>
<proteinExistence type="predicted"/>
<reference evidence="1" key="1">
    <citation type="submission" date="2019-08" db="EMBL/GenBank/DDBJ databases">
        <authorList>
            <person name="Kucharzyk K."/>
            <person name="Murdoch R.W."/>
            <person name="Higgins S."/>
            <person name="Loffler F."/>
        </authorList>
    </citation>
    <scope>NUCLEOTIDE SEQUENCE</scope>
</reference>
<protein>
    <submittedName>
        <fullName evidence="1">Uncharacterized protein</fullName>
    </submittedName>
</protein>
<dbReference type="AlphaFoldDB" id="A0A645CA91"/>
<dbReference type="EMBL" id="VSSQ01025606">
    <property type="protein sequence ID" value="MPM73847.1"/>
    <property type="molecule type" value="Genomic_DNA"/>
</dbReference>
<organism evidence="1">
    <name type="scientific">bioreactor metagenome</name>
    <dbReference type="NCBI Taxonomy" id="1076179"/>
    <lineage>
        <taxon>unclassified sequences</taxon>
        <taxon>metagenomes</taxon>
        <taxon>ecological metagenomes</taxon>
    </lineage>
</organism>
<name>A0A645CA91_9ZZZZ</name>
<comment type="caution">
    <text evidence="1">The sequence shown here is derived from an EMBL/GenBank/DDBJ whole genome shotgun (WGS) entry which is preliminary data.</text>
</comment>
<accession>A0A645CA91</accession>
<evidence type="ECO:0000313" key="1">
    <source>
        <dbReference type="EMBL" id="MPM73847.1"/>
    </source>
</evidence>